<dbReference type="AlphaFoldDB" id="A0A6I9SFH8"/>
<feature type="compositionally biased region" description="Basic and acidic residues" evidence="3">
    <location>
        <begin position="213"/>
        <end position="235"/>
    </location>
</feature>
<evidence type="ECO:0000313" key="6">
    <source>
        <dbReference type="Proteomes" id="UP000504607"/>
    </source>
</evidence>
<evidence type="ECO:0000256" key="3">
    <source>
        <dbReference type="SAM" id="MobiDB-lite"/>
    </source>
</evidence>
<dbReference type="GO" id="GO:0097602">
    <property type="term" value="F:cullin family protein binding"/>
    <property type="evidence" value="ECO:0007669"/>
    <property type="project" value="TreeGrafter"/>
</dbReference>
<dbReference type="RefSeq" id="XP_029116455.1">
    <property type="nucleotide sequence ID" value="XM_029260622.1"/>
</dbReference>
<feature type="coiled-coil region" evidence="2">
    <location>
        <begin position="250"/>
        <end position="386"/>
    </location>
</feature>
<keyword evidence="6" id="KW-1185">Reference proteome</keyword>
<dbReference type="InterPro" id="IPR048349">
    <property type="entry name" value="CCDC22_N"/>
</dbReference>
<gene>
    <name evidence="7 8" type="primary">LOC105060752</name>
</gene>
<protein>
    <submittedName>
        <fullName evidence="7 8">Coiled-coil domain-containing protein 22</fullName>
    </submittedName>
</protein>
<feature type="domain" description="CCDC22 N-terminal" evidence="5">
    <location>
        <begin position="1"/>
        <end position="110"/>
    </location>
</feature>
<sequence>MDEAQEILLSSLNSSGVSLPAGVFSIKDLAPETLVSICAQSLRLLDDDESPPSFATFLPESTAERFKICADVASAVKSLGYRGDLSFHQFLYPSYDDSYKLIRFLVERLSESSEGRRAREYTATKSTLGSGEVAGDICNDTLEKLKEKEDEVGESQSEVNFPCERRSLGESNKGIAEPSETVAEEICSDALLDTVAVPGQSGGSAEIGTPCSERIESSEVKSHHSKEGVEDVPEKSVNSKKELCVDGENMAQTDKYVAELERKLASLQEQLSKLRDKSESLKNQEKTMMEAKQVKALEVQSLESEHELLKAAMEMALDEQHSVGFYIEKLNEQVEAKRHSFMELESQWNDLKQTLEQRQMREEQSLDAEKSSVQKKLIKLKEIEQETDATISDIRKREDEHAKLLLELEKLPKISSRKSYIQRITEITKNSWKQDADIDRIIKETRELQLESNSIQERLHRTYAVVEETVFRNAKDDPVRRQVYRLLTSIHDSFEQISDKLLAADRARREAAEQDAKLTAISSRSFDINKLQADLDSIRKENEFLEQQLSHE</sequence>
<comment type="similarity">
    <text evidence="1">Belongs to the CCDC22 family.</text>
</comment>
<dbReference type="RefSeq" id="XP_010942886.1">
    <property type="nucleotide sequence ID" value="XM_010944584.3"/>
</dbReference>
<dbReference type="GO" id="GO:2000060">
    <property type="term" value="P:positive regulation of ubiquitin-dependent protein catabolic process"/>
    <property type="evidence" value="ECO:0007669"/>
    <property type="project" value="TreeGrafter"/>
</dbReference>
<dbReference type="Pfam" id="PF05667">
    <property type="entry name" value="CCDC22_CC"/>
    <property type="match status" value="1"/>
</dbReference>
<name>A0A6I9SFH8_ELAGV</name>
<evidence type="ECO:0000256" key="1">
    <source>
        <dbReference type="ARBA" id="ARBA00006438"/>
    </source>
</evidence>
<evidence type="ECO:0000313" key="8">
    <source>
        <dbReference type="RefSeq" id="XP_029116455.1"/>
    </source>
</evidence>
<feature type="region of interest" description="Disordered" evidence="3">
    <location>
        <begin position="198"/>
        <end position="235"/>
    </location>
</feature>
<reference evidence="7 8" key="1">
    <citation type="submission" date="2025-04" db="UniProtKB">
        <authorList>
            <consortium name="RefSeq"/>
        </authorList>
    </citation>
    <scope>IDENTIFICATION</scope>
</reference>
<dbReference type="PANTHER" id="PTHR15668:SF4">
    <property type="entry name" value="COILED-COIL DOMAIN-CONTAINING PROTEIN 22"/>
    <property type="match status" value="1"/>
</dbReference>
<proteinExistence type="inferred from homology"/>
<dbReference type="InterPro" id="IPR048348">
    <property type="entry name" value="CCDC22_CC"/>
</dbReference>
<evidence type="ECO:0000313" key="7">
    <source>
        <dbReference type="RefSeq" id="XP_010942886.1"/>
    </source>
</evidence>
<dbReference type="PANTHER" id="PTHR15668">
    <property type="entry name" value="JM1 PROTEIN"/>
    <property type="match status" value="1"/>
</dbReference>
<keyword evidence="2" id="KW-0175">Coiled coil</keyword>
<accession>A0A6I9SFH8</accession>
<dbReference type="InterPro" id="IPR008530">
    <property type="entry name" value="CCDC22"/>
</dbReference>
<dbReference type="Proteomes" id="UP000504607">
    <property type="component" value="Unplaced"/>
</dbReference>
<evidence type="ECO:0000259" key="4">
    <source>
        <dbReference type="Pfam" id="PF05667"/>
    </source>
</evidence>
<dbReference type="GeneID" id="105060752"/>
<organism evidence="6 7">
    <name type="scientific">Elaeis guineensis var. tenera</name>
    <name type="common">Oil palm</name>
    <dbReference type="NCBI Taxonomy" id="51953"/>
    <lineage>
        <taxon>Eukaryota</taxon>
        <taxon>Viridiplantae</taxon>
        <taxon>Streptophyta</taxon>
        <taxon>Embryophyta</taxon>
        <taxon>Tracheophyta</taxon>
        <taxon>Spermatophyta</taxon>
        <taxon>Magnoliopsida</taxon>
        <taxon>Liliopsida</taxon>
        <taxon>Arecaceae</taxon>
        <taxon>Arecoideae</taxon>
        <taxon>Cocoseae</taxon>
        <taxon>Elaeidinae</taxon>
        <taxon>Elaeis</taxon>
    </lineage>
</organism>
<dbReference type="KEGG" id="egu:105060752"/>
<feature type="domain" description="CCDC22 coiled-coil" evidence="4">
    <location>
        <begin position="244"/>
        <end position="521"/>
    </location>
</feature>
<evidence type="ECO:0000256" key="2">
    <source>
        <dbReference type="SAM" id="Coils"/>
    </source>
</evidence>
<evidence type="ECO:0000259" key="5">
    <source>
        <dbReference type="Pfam" id="PF21674"/>
    </source>
</evidence>
<dbReference type="OrthoDB" id="10266736at2759"/>
<dbReference type="Pfam" id="PF21674">
    <property type="entry name" value="CCDC22_N"/>
    <property type="match status" value="1"/>
</dbReference>